<dbReference type="EMBL" id="QMKO01000429">
    <property type="protein sequence ID" value="RTG91197.1"/>
    <property type="molecule type" value="Genomic_DNA"/>
</dbReference>
<evidence type="ECO:0000313" key="2">
    <source>
        <dbReference type="EMBL" id="RTG91197.1"/>
    </source>
</evidence>
<name>A0A430QRI0_SCHBO</name>
<protein>
    <submittedName>
        <fullName evidence="1">Uncharacterized protein</fullName>
    </submittedName>
</protein>
<dbReference type="AlphaFoldDB" id="A0A430QRI0"/>
<dbReference type="Proteomes" id="UP000290809">
    <property type="component" value="Unassembled WGS sequence"/>
</dbReference>
<keyword evidence="3" id="KW-1185">Reference proteome</keyword>
<accession>A0A430QRI0</accession>
<comment type="caution">
    <text evidence="1">The sequence shown here is derived from an EMBL/GenBank/DDBJ whole genome shotgun (WGS) entry which is preliminary data.</text>
</comment>
<reference evidence="1 3" key="1">
    <citation type="journal article" date="2019" name="PLoS Pathog.">
        <title>Genome sequence of the bovine parasite Schistosoma bovis Tanzania.</title>
        <authorList>
            <person name="Oey H."/>
            <person name="Zakrzewski M."/>
            <person name="Gobert G."/>
            <person name="Gravermann K."/>
            <person name="Stoye J."/>
            <person name="Jones M."/>
            <person name="Mcmanus D."/>
            <person name="Krause L."/>
        </authorList>
    </citation>
    <scope>NUCLEOTIDE SEQUENCE [LARGE SCALE GENOMIC DNA]</scope>
    <source>
        <strain evidence="1 3">TAN1997</strain>
    </source>
</reference>
<proteinExistence type="predicted"/>
<evidence type="ECO:0000313" key="1">
    <source>
        <dbReference type="EMBL" id="RTG90298.1"/>
    </source>
</evidence>
<dbReference type="EMBL" id="QMKO01001450">
    <property type="protein sequence ID" value="RTG90298.1"/>
    <property type="molecule type" value="Genomic_DNA"/>
</dbReference>
<organism evidence="1 3">
    <name type="scientific">Schistosoma bovis</name>
    <name type="common">Blood fluke</name>
    <dbReference type="NCBI Taxonomy" id="6184"/>
    <lineage>
        <taxon>Eukaryota</taxon>
        <taxon>Metazoa</taxon>
        <taxon>Spiralia</taxon>
        <taxon>Lophotrochozoa</taxon>
        <taxon>Platyhelminthes</taxon>
        <taxon>Trematoda</taxon>
        <taxon>Digenea</taxon>
        <taxon>Strigeidida</taxon>
        <taxon>Schistosomatoidea</taxon>
        <taxon>Schistosomatidae</taxon>
        <taxon>Schistosoma</taxon>
    </lineage>
</organism>
<dbReference type="STRING" id="6184.A0A430QRI0"/>
<evidence type="ECO:0000313" key="3">
    <source>
        <dbReference type="Proteomes" id="UP000290809"/>
    </source>
</evidence>
<gene>
    <name evidence="2" type="ORF">DC041_0009072</name>
    <name evidence="1" type="ORF">DC041_0011821</name>
</gene>
<sequence length="123" mass="13751">MPSIGLELIYPPNCKPINDDLSKEELRRRLTELCNALDNVIEEEGKSTETSLDGERLSLSQDHTKYKGLFLLLGSPEFLKNADRDIQLRVGVCICKLLKIFCPCNPLSGLSEEKVLTKVLSTS</sequence>